<keyword evidence="4" id="KW-1185">Reference proteome</keyword>
<protein>
    <submittedName>
        <fullName evidence="3">DUF4111 domain-containing protein</fullName>
    </submittedName>
</protein>
<evidence type="ECO:0000313" key="3">
    <source>
        <dbReference type="EMBL" id="MDF8266388.1"/>
    </source>
</evidence>
<dbReference type="InterPro" id="IPR043519">
    <property type="entry name" value="NT_sf"/>
</dbReference>
<evidence type="ECO:0000313" key="4">
    <source>
        <dbReference type="Proteomes" id="UP001528912"/>
    </source>
</evidence>
<accession>A0ABT6CBV9</accession>
<organism evidence="3 4">
    <name type="scientific">Luteipulveratus flavus</name>
    <dbReference type="NCBI Taxonomy" id="3031728"/>
    <lineage>
        <taxon>Bacteria</taxon>
        <taxon>Bacillati</taxon>
        <taxon>Actinomycetota</taxon>
        <taxon>Actinomycetes</taxon>
        <taxon>Micrococcales</taxon>
        <taxon>Dermacoccaceae</taxon>
        <taxon>Luteipulveratus</taxon>
    </lineage>
</organism>
<dbReference type="Proteomes" id="UP001528912">
    <property type="component" value="Unassembled WGS sequence"/>
</dbReference>
<evidence type="ECO:0000259" key="2">
    <source>
        <dbReference type="Pfam" id="PF13427"/>
    </source>
</evidence>
<dbReference type="RefSeq" id="WP_277193584.1">
    <property type="nucleotide sequence ID" value="NZ_JAROAV010000055.1"/>
</dbReference>
<dbReference type="EMBL" id="JAROAV010000055">
    <property type="protein sequence ID" value="MDF8266388.1"/>
    <property type="molecule type" value="Genomic_DNA"/>
</dbReference>
<dbReference type="InterPro" id="IPR025184">
    <property type="entry name" value="AadA_C"/>
</dbReference>
<dbReference type="SUPFAM" id="SSF81301">
    <property type="entry name" value="Nucleotidyltransferase"/>
    <property type="match status" value="1"/>
</dbReference>
<dbReference type="Pfam" id="PF13427">
    <property type="entry name" value="AadA_C"/>
    <property type="match status" value="1"/>
</dbReference>
<reference evidence="3 4" key="1">
    <citation type="submission" date="2023-03" db="EMBL/GenBank/DDBJ databases">
        <title>YIM 133296 draft genome.</title>
        <authorList>
            <person name="Xiong L."/>
        </authorList>
    </citation>
    <scope>NUCLEOTIDE SEQUENCE [LARGE SCALE GENOMIC DNA]</scope>
    <source>
        <strain evidence="3 4">YIM 133296</strain>
    </source>
</reference>
<sequence length="270" mass="28929">MTITPATAPLLPARVRDTTDAALARVDAALEGTGARLVGLYLHGSLCWGEFFAGSDVDFVGVLDRRADTDVIEALRHAHEAIAAEPARPAYDGFYVTEADLARPPADLADHPGVLAGTFAVGRTGDANLVTWHELAERGITVRGRDAAELDVWTSMPALQAYSRANLEAYWLGQVSGLEADKPVLASDSEWCVLGIARLHHALQTGAITSKSGAGRWALEVLDERHHPVVHEALAHRESGASDAAYDADPEVRRRAVVAVMREVLGEYGL</sequence>
<comment type="caution">
    <text evidence="3">The sequence shown here is derived from an EMBL/GenBank/DDBJ whole genome shotgun (WGS) entry which is preliminary data.</text>
</comment>
<proteinExistence type="predicted"/>
<evidence type="ECO:0000256" key="1">
    <source>
        <dbReference type="ARBA" id="ARBA00022679"/>
    </source>
</evidence>
<gene>
    <name evidence="3" type="ORF">P4R38_19230</name>
</gene>
<keyword evidence="1" id="KW-0808">Transferase</keyword>
<feature type="domain" description="Adenylyltransferase AadA C-terminal" evidence="2">
    <location>
        <begin position="184"/>
        <end position="256"/>
    </location>
</feature>
<dbReference type="CDD" id="cd05403">
    <property type="entry name" value="NT_KNTase_like"/>
    <property type="match status" value="1"/>
</dbReference>
<name>A0ABT6CBV9_9MICO</name>